<dbReference type="EMBL" id="JAUOEK010000055">
    <property type="protein sequence ID" value="MDO5968855.1"/>
    <property type="molecule type" value="Genomic_DNA"/>
</dbReference>
<evidence type="ECO:0000313" key="6">
    <source>
        <dbReference type="Proteomes" id="UP001176883"/>
    </source>
</evidence>
<dbReference type="Pfam" id="PF18962">
    <property type="entry name" value="Por_Secre_tail"/>
    <property type="match status" value="1"/>
</dbReference>
<dbReference type="RefSeq" id="WP_303276538.1">
    <property type="nucleotide sequence ID" value="NZ_JAUOEK010000055.1"/>
</dbReference>
<keyword evidence="3" id="KW-0677">Repeat</keyword>
<dbReference type="PANTHER" id="PTHR47566">
    <property type="match status" value="1"/>
</dbReference>
<protein>
    <submittedName>
        <fullName evidence="5">T9SS type A sorting domain-containing protein</fullName>
    </submittedName>
</protein>
<evidence type="ECO:0000256" key="1">
    <source>
        <dbReference type="ARBA" id="ARBA00022614"/>
    </source>
</evidence>
<dbReference type="Proteomes" id="UP001176883">
    <property type="component" value="Unassembled WGS sequence"/>
</dbReference>
<reference evidence="5" key="1">
    <citation type="submission" date="2023-07" db="EMBL/GenBank/DDBJ databases">
        <title>Two novel species in the genus Flavivirga.</title>
        <authorList>
            <person name="Kwon K."/>
        </authorList>
    </citation>
    <scope>NUCLEOTIDE SEQUENCE</scope>
    <source>
        <strain evidence="5">KCTC 52353</strain>
    </source>
</reference>
<keyword evidence="6" id="KW-1185">Reference proteome</keyword>
<accession>A0ABT8W6W9</accession>
<sequence length="389" mass="42870">MRFFLITLFVIDFIGFSQTTMIPDSNFEQALIDKGYDTGTVDGSVPTVNIAAIKELDVASKNITNLTGIEDFTALTTLVCYSNALISLDISQNIALTRLHCQDTQLTSLDVSKNTALTELTCFSNPLTSIDLSKNIALERFIGQGCEFTSLDLSQNEVLKTLNLQYNELTSLDLSQNTALTQLICYDNELTSLDLSENIALTQLTCYNNELTSLDLSQNIALTTLNCYNNELTSLNLSQNTALRRLYCHNNELTSLNVKNGNNTNLTLFTSLNNPNLTCIEVDDVTYSETNWTSIDPAHTFSENCAALSTKDYNMSALSLYPIFVTNGFTIALNEKANYILTNVNGQLLQKGKLIKGSNLIDVSNLSQGLYFVSITTDMGSVGKKIVKK</sequence>
<keyword evidence="1" id="KW-0433">Leucine-rich repeat</keyword>
<name>A0ABT8W6W9_9FLAO</name>
<dbReference type="NCBIfam" id="TIGR04183">
    <property type="entry name" value="Por_Secre_tail"/>
    <property type="match status" value="1"/>
</dbReference>
<comment type="caution">
    <text evidence="5">The sequence shown here is derived from an EMBL/GenBank/DDBJ whole genome shotgun (WGS) entry which is preliminary data.</text>
</comment>
<proteinExistence type="predicted"/>
<organism evidence="5 6">
    <name type="scientific">Flavivirga aquimarina</name>
    <dbReference type="NCBI Taxonomy" id="2027862"/>
    <lineage>
        <taxon>Bacteria</taxon>
        <taxon>Pseudomonadati</taxon>
        <taxon>Bacteroidota</taxon>
        <taxon>Flavobacteriia</taxon>
        <taxon>Flavobacteriales</taxon>
        <taxon>Flavobacteriaceae</taxon>
        <taxon>Flavivirga</taxon>
    </lineage>
</organism>
<dbReference type="PANTHER" id="PTHR47566:SF1">
    <property type="entry name" value="PROTEIN NUD1"/>
    <property type="match status" value="1"/>
</dbReference>
<evidence type="ECO:0000259" key="4">
    <source>
        <dbReference type="Pfam" id="PF18962"/>
    </source>
</evidence>
<evidence type="ECO:0000256" key="2">
    <source>
        <dbReference type="ARBA" id="ARBA00022729"/>
    </source>
</evidence>
<dbReference type="SUPFAM" id="SSF52058">
    <property type="entry name" value="L domain-like"/>
    <property type="match status" value="1"/>
</dbReference>
<feature type="domain" description="Secretion system C-terminal sorting" evidence="4">
    <location>
        <begin position="321"/>
        <end position="387"/>
    </location>
</feature>
<keyword evidence="2" id="KW-0732">Signal</keyword>
<dbReference type="InterPro" id="IPR032675">
    <property type="entry name" value="LRR_dom_sf"/>
</dbReference>
<evidence type="ECO:0000313" key="5">
    <source>
        <dbReference type="EMBL" id="MDO5968855.1"/>
    </source>
</evidence>
<evidence type="ECO:0000256" key="3">
    <source>
        <dbReference type="ARBA" id="ARBA00022737"/>
    </source>
</evidence>
<gene>
    <name evidence="5" type="ORF">Q4Q35_03465</name>
</gene>
<dbReference type="InterPro" id="IPR052574">
    <property type="entry name" value="CDIRP"/>
</dbReference>
<dbReference type="Gene3D" id="3.80.10.10">
    <property type="entry name" value="Ribonuclease Inhibitor"/>
    <property type="match status" value="1"/>
</dbReference>
<dbReference type="InterPro" id="IPR026444">
    <property type="entry name" value="Secre_tail"/>
</dbReference>